<keyword evidence="6" id="KW-1185">Reference proteome</keyword>
<gene>
    <name evidence="5" type="ORF">PCON_06814</name>
</gene>
<feature type="domain" description="DM2" evidence="4">
    <location>
        <begin position="401"/>
        <end position="485"/>
    </location>
</feature>
<dbReference type="CDD" id="cd11608">
    <property type="entry name" value="eIF2D_C"/>
    <property type="match status" value="1"/>
</dbReference>
<dbReference type="CDD" id="cd21156">
    <property type="entry name" value="PUA_eIF2d-like"/>
    <property type="match status" value="1"/>
</dbReference>
<protein>
    <submittedName>
        <fullName evidence="5">Similar to Translation machinery-associated protein 64 acc. no. Q04600</fullName>
    </submittedName>
</protein>
<dbReference type="SUPFAM" id="SSF55159">
    <property type="entry name" value="eIF1-like"/>
    <property type="match status" value="1"/>
</dbReference>
<accession>U4KZQ4</accession>
<dbReference type="Pfam" id="PF01253">
    <property type="entry name" value="SUI1"/>
    <property type="match status" value="1"/>
</dbReference>
<dbReference type="SUPFAM" id="SSF88697">
    <property type="entry name" value="PUA domain-like"/>
    <property type="match status" value="1"/>
</dbReference>
<dbReference type="PROSITE" id="PS50890">
    <property type="entry name" value="PUA"/>
    <property type="match status" value="1"/>
</dbReference>
<dbReference type="Proteomes" id="UP000018144">
    <property type="component" value="Unassembled WGS sequence"/>
</dbReference>
<proteinExistence type="inferred from homology"/>
<evidence type="ECO:0000259" key="4">
    <source>
        <dbReference type="PROSITE" id="PS51925"/>
    </source>
</evidence>
<dbReference type="InterPro" id="IPR058886">
    <property type="entry name" value="SWIB_eIF2D"/>
</dbReference>
<evidence type="ECO:0000259" key="3">
    <source>
        <dbReference type="PROSITE" id="PS50296"/>
    </source>
</evidence>
<dbReference type="Pfam" id="PF26291">
    <property type="entry name" value="SWIB_eIF2D"/>
    <property type="match status" value="1"/>
</dbReference>
<dbReference type="GO" id="GO:0003743">
    <property type="term" value="F:translation initiation factor activity"/>
    <property type="evidence" value="ECO:0007669"/>
    <property type="project" value="InterPro"/>
</dbReference>
<dbReference type="InterPro" id="IPR048248">
    <property type="entry name" value="PUA_eIF2d-like"/>
</dbReference>
<comment type="similarity">
    <text evidence="1">Belongs to the eIF2D family.</text>
</comment>
<dbReference type="GO" id="GO:0001731">
    <property type="term" value="P:formation of translation preinitiation complex"/>
    <property type="evidence" value="ECO:0007669"/>
    <property type="project" value="InterPro"/>
</dbReference>
<dbReference type="PANTHER" id="PTHR12217">
    <property type="entry name" value="EUKARYOTIC TRANSLATION INITIATION FACTOR 2D"/>
    <property type="match status" value="1"/>
</dbReference>
<dbReference type="STRING" id="1076935.U4KZQ4"/>
<dbReference type="InterPro" id="IPR057429">
    <property type="entry name" value="WH_eIF2D"/>
</dbReference>
<dbReference type="InterPro" id="IPR003121">
    <property type="entry name" value="SWIB_MDM2_domain"/>
</dbReference>
<dbReference type="Pfam" id="PF26292">
    <property type="entry name" value="PUA_elF2D"/>
    <property type="match status" value="1"/>
</dbReference>
<dbReference type="InterPro" id="IPR001950">
    <property type="entry name" value="SUI1"/>
</dbReference>
<dbReference type="Pfam" id="PF25304">
    <property type="entry name" value="WHD_eIF2D"/>
    <property type="match status" value="1"/>
</dbReference>
<dbReference type="OMA" id="MFLKPYR"/>
<dbReference type="AlphaFoldDB" id="U4KZQ4"/>
<evidence type="ECO:0000313" key="6">
    <source>
        <dbReference type="Proteomes" id="UP000018144"/>
    </source>
</evidence>
<dbReference type="PROSITE" id="PS50296">
    <property type="entry name" value="SUI1"/>
    <property type="match status" value="1"/>
</dbReference>
<evidence type="ECO:0000256" key="1">
    <source>
        <dbReference type="ARBA" id="ARBA00010359"/>
    </source>
</evidence>
<dbReference type="PROSITE" id="PS51925">
    <property type="entry name" value="SWIB_MDM2"/>
    <property type="match status" value="1"/>
</dbReference>
<dbReference type="EMBL" id="HF935343">
    <property type="protein sequence ID" value="CCX07225.1"/>
    <property type="molecule type" value="Genomic_DNA"/>
</dbReference>
<dbReference type="InterPro" id="IPR039757">
    <property type="entry name" value="EIF2D"/>
</dbReference>
<dbReference type="Gene3D" id="3.10.400.20">
    <property type="match status" value="1"/>
</dbReference>
<dbReference type="InterPro" id="IPR036885">
    <property type="entry name" value="SWIB_MDM2_dom_sf"/>
</dbReference>
<evidence type="ECO:0000256" key="2">
    <source>
        <dbReference type="SAM" id="MobiDB-lite"/>
    </source>
</evidence>
<sequence length="606" mass="65806">MFKKKPSVKPQSSLRSSDRRKIAQSIISSLSYNPTGIPEATVRNLLLPDGTSSGKFTTTHGPDLAPVNGVIYFGPHPDSEERPLWVKIDRHIPELFPTCYTLWANPTLLPILVTNGYVIERISDGADLMIPGLIAPFPEGAKLGALVGVADYRRPEVAVAVGVCEVDVSALHEVEGERGRAVRVLHWVGDEVYKWGGGGGKVPESLKVPGEGEAGVDGNMAEKLAGLEVKEKAQMEETKEAAKVDDGQEEIRQLETKEIDAAFYAALLFGLQTLASNPEALDFPLTSSAFVEKLVHPYLPPASHFPPHNYLQSQVHPSLVLKKTSWKNIAKFLKMLQGKMLVNTKTRNGGEVVVLEVNWEHPEAQSFKKYKLPEAPKEKVGGSGGAAEGEQGKIGTVKVEALYRPNGKGVKFFEEIGAGTKDFYTSADLKTMLNTYVDSNKLANPNNKRLITLNPLLSNSFFLSTPADEKDLASARGVYKRDLLAERLIKSCSPYHRITTPSGEVSKPKSGAAPKVEIIMEKRQGRKTVTRIIGLESFGVDPKQMAEELQRVCAGAATVGQAQGLKPGLMEVAVQGSMEKEVRGALEKRGVGQRLVGVTDKTGGKK</sequence>
<organism evidence="5 6">
    <name type="scientific">Pyronema omphalodes (strain CBS 100304)</name>
    <name type="common">Pyronema confluens</name>
    <dbReference type="NCBI Taxonomy" id="1076935"/>
    <lineage>
        <taxon>Eukaryota</taxon>
        <taxon>Fungi</taxon>
        <taxon>Dikarya</taxon>
        <taxon>Ascomycota</taxon>
        <taxon>Pezizomycotina</taxon>
        <taxon>Pezizomycetes</taxon>
        <taxon>Pezizales</taxon>
        <taxon>Pyronemataceae</taxon>
        <taxon>Pyronema</taxon>
    </lineage>
</organism>
<dbReference type="SUPFAM" id="SSF47592">
    <property type="entry name" value="SWIB/MDM2 domain"/>
    <property type="match status" value="1"/>
</dbReference>
<name>U4KZQ4_PYROM</name>
<dbReference type="InterPro" id="IPR015947">
    <property type="entry name" value="PUA-like_sf"/>
</dbReference>
<dbReference type="FunFam" id="3.30.780.10:FF:000008">
    <property type="entry name" value="eukaryotic translation initiation factor 2D"/>
    <property type="match status" value="1"/>
</dbReference>
<dbReference type="OrthoDB" id="199771at2759"/>
<dbReference type="eggNOG" id="KOG2522">
    <property type="taxonomic scope" value="Eukaryota"/>
</dbReference>
<dbReference type="Gene3D" id="3.30.780.10">
    <property type="entry name" value="SUI1-like domain"/>
    <property type="match status" value="1"/>
</dbReference>
<evidence type="ECO:0000313" key="5">
    <source>
        <dbReference type="EMBL" id="CCX07225.1"/>
    </source>
</evidence>
<dbReference type="PANTHER" id="PTHR12217:SF4">
    <property type="entry name" value="EUKARYOTIC TRANSLATION INITIATION FACTOR 2D"/>
    <property type="match status" value="1"/>
</dbReference>
<reference evidence="5 6" key="1">
    <citation type="journal article" date="2013" name="PLoS Genet.">
        <title>The genome and development-dependent transcriptomes of Pyronema confluens: a window into fungal evolution.</title>
        <authorList>
            <person name="Traeger S."/>
            <person name="Altegoer F."/>
            <person name="Freitag M."/>
            <person name="Gabaldon T."/>
            <person name="Kempken F."/>
            <person name="Kumar A."/>
            <person name="Marcet-Houben M."/>
            <person name="Poggeler S."/>
            <person name="Stajich J.E."/>
            <person name="Nowrousian M."/>
        </authorList>
    </citation>
    <scope>NUCLEOTIDE SEQUENCE [LARGE SCALE GENOMIC DNA]</scope>
    <source>
        <strain evidence="6">CBS 100304</strain>
        <tissue evidence="5">Vegetative mycelium</tissue>
    </source>
</reference>
<feature type="region of interest" description="Disordered" evidence="2">
    <location>
        <begin position="1"/>
        <end position="20"/>
    </location>
</feature>
<dbReference type="InterPro" id="IPR039759">
    <property type="entry name" value="eIF2D_SUI1"/>
</dbReference>
<dbReference type="InterPro" id="IPR036877">
    <property type="entry name" value="SUI1_dom_sf"/>
</dbReference>
<feature type="domain" description="SUI1" evidence="3">
    <location>
        <begin position="516"/>
        <end position="590"/>
    </location>
</feature>